<evidence type="ECO:0008006" key="2">
    <source>
        <dbReference type="Google" id="ProtNLM"/>
    </source>
</evidence>
<name>A0A6M3KGB8_9ZZZZ</name>
<evidence type="ECO:0000313" key="1">
    <source>
        <dbReference type="EMBL" id="QJA80694.1"/>
    </source>
</evidence>
<reference evidence="1" key="1">
    <citation type="submission" date="2020-03" db="EMBL/GenBank/DDBJ databases">
        <title>The deep terrestrial virosphere.</title>
        <authorList>
            <person name="Holmfeldt K."/>
            <person name="Nilsson E."/>
            <person name="Simone D."/>
            <person name="Lopez-Fernandez M."/>
            <person name="Wu X."/>
            <person name="de Brujin I."/>
            <person name="Lundin D."/>
            <person name="Andersson A."/>
            <person name="Bertilsson S."/>
            <person name="Dopson M."/>
        </authorList>
    </citation>
    <scope>NUCLEOTIDE SEQUENCE</scope>
    <source>
        <strain evidence="1">MM415A00670</strain>
    </source>
</reference>
<dbReference type="EMBL" id="MT142432">
    <property type="protein sequence ID" value="QJA80694.1"/>
    <property type="molecule type" value="Genomic_DNA"/>
</dbReference>
<gene>
    <name evidence="1" type="ORF">MM415A00670_0003</name>
</gene>
<proteinExistence type="predicted"/>
<sequence>MKIIIMLFSLLILAGCVRTYHVYNYVSEMSSLTQTIKVDAIAAHPITVDADVPVGP</sequence>
<dbReference type="AlphaFoldDB" id="A0A6M3KGB8"/>
<organism evidence="1">
    <name type="scientific">viral metagenome</name>
    <dbReference type="NCBI Taxonomy" id="1070528"/>
    <lineage>
        <taxon>unclassified sequences</taxon>
        <taxon>metagenomes</taxon>
        <taxon>organismal metagenomes</taxon>
    </lineage>
</organism>
<dbReference type="PROSITE" id="PS51257">
    <property type="entry name" value="PROKAR_LIPOPROTEIN"/>
    <property type="match status" value="1"/>
</dbReference>
<accession>A0A6M3KGB8</accession>
<protein>
    <recommendedName>
        <fullName evidence="2">Lipoprotein</fullName>
    </recommendedName>
</protein>